<reference evidence="1" key="1">
    <citation type="submission" date="2021-09" db="EMBL/GenBank/DDBJ databases">
        <title>Isolation and characterization of 3-chlorobenzoate degrading bacteria from soils in Shizuoka.</title>
        <authorList>
            <person name="Ifat A."/>
            <person name="Ogawa N."/>
            <person name="Kimbara K."/>
            <person name="Moriuchi R."/>
            <person name="Dohra H."/>
            <person name="Shintani M."/>
        </authorList>
    </citation>
    <scope>NUCLEOTIDE SEQUENCE</scope>
    <source>
        <strain evidence="1">19CS2-2</strain>
    </source>
</reference>
<proteinExistence type="predicted"/>
<comment type="caution">
    <text evidence="1">The sequence shown here is derived from an EMBL/GenBank/DDBJ whole genome shotgun (WGS) entry which is preliminary data.</text>
</comment>
<evidence type="ECO:0000313" key="1">
    <source>
        <dbReference type="EMBL" id="GJH17810.1"/>
    </source>
</evidence>
<sequence>MSSNIKMASAEQQRKIFEWLKFGVDWASGRAGSEELIRTFGRPKLDNVLRKVRSLDYFPDFASISLESNIDDGSAKAFTLTVSSELDTSIPKESYENLLGLHRVVRGELIDGQRTEESDFFNPNIVPNGNPDVVTLIYRVPLPSESAFDVYVDIDYLGKNEFDGPEFDSLKRTTNLRKITIHRFPLLVEELEQRNRAKQK</sequence>
<dbReference type="Proteomes" id="UP001055013">
    <property type="component" value="Unassembled WGS sequence"/>
</dbReference>
<organism evidence="1 2">
    <name type="scientific">Caballeronia novacaledonica</name>
    <dbReference type="NCBI Taxonomy" id="1544861"/>
    <lineage>
        <taxon>Bacteria</taxon>
        <taxon>Pseudomonadati</taxon>
        <taxon>Pseudomonadota</taxon>
        <taxon>Betaproteobacteria</taxon>
        <taxon>Burkholderiales</taxon>
        <taxon>Burkholderiaceae</taxon>
        <taxon>Caballeronia</taxon>
    </lineage>
</organism>
<gene>
    <name evidence="1" type="ORF">CBA19CS22_14730</name>
</gene>
<protein>
    <submittedName>
        <fullName evidence="1">Uncharacterized protein</fullName>
    </submittedName>
</protein>
<evidence type="ECO:0000313" key="2">
    <source>
        <dbReference type="Proteomes" id="UP001055013"/>
    </source>
</evidence>
<name>A0ACB5QRJ4_9BURK</name>
<keyword evidence="2" id="KW-1185">Reference proteome</keyword>
<dbReference type="EMBL" id="BPUR01000007">
    <property type="protein sequence ID" value="GJH17810.1"/>
    <property type="molecule type" value="Genomic_DNA"/>
</dbReference>
<accession>A0ACB5QRJ4</accession>